<keyword evidence="1" id="KW-0677">Repeat</keyword>
<dbReference type="Gene3D" id="1.10.10.10">
    <property type="entry name" value="Winged helix-like DNA-binding domain superfamily/Winged helix DNA-binding domain"/>
    <property type="match status" value="1"/>
</dbReference>
<dbReference type="InterPro" id="IPR055414">
    <property type="entry name" value="LRR_R13L4/SHOC2-like"/>
</dbReference>
<accession>A0ABP0VRN9</accession>
<evidence type="ECO:0000259" key="4">
    <source>
        <dbReference type="Pfam" id="PF23559"/>
    </source>
</evidence>
<dbReference type="PANTHER" id="PTHR36766:SF30">
    <property type="entry name" value="TIR-NBS TYPE DISEASE RESISTANCE PROTEIN-RELATED"/>
    <property type="match status" value="1"/>
</dbReference>
<keyword evidence="7" id="KW-1185">Reference proteome</keyword>
<dbReference type="EMBL" id="OZ020105">
    <property type="protein sequence ID" value="CAK9257133.1"/>
    <property type="molecule type" value="Genomic_DNA"/>
</dbReference>
<reference evidence="6" key="1">
    <citation type="submission" date="2024-02" db="EMBL/GenBank/DDBJ databases">
        <authorList>
            <consortium name="ELIXIR-Norway"/>
            <consortium name="Elixir Norway"/>
        </authorList>
    </citation>
    <scope>NUCLEOTIDE SEQUENCE</scope>
</reference>
<evidence type="ECO:0000313" key="7">
    <source>
        <dbReference type="Proteomes" id="UP001497444"/>
    </source>
</evidence>
<evidence type="ECO:0000256" key="2">
    <source>
        <dbReference type="ARBA" id="ARBA00022821"/>
    </source>
</evidence>
<feature type="domain" description="NB-ARC" evidence="3">
    <location>
        <begin position="441"/>
        <end position="602"/>
    </location>
</feature>
<dbReference type="Pfam" id="PF00931">
    <property type="entry name" value="NB-ARC"/>
    <property type="match status" value="2"/>
</dbReference>
<organism evidence="6 7">
    <name type="scientific">Sphagnum jensenii</name>
    <dbReference type="NCBI Taxonomy" id="128206"/>
    <lineage>
        <taxon>Eukaryota</taxon>
        <taxon>Viridiplantae</taxon>
        <taxon>Streptophyta</taxon>
        <taxon>Embryophyta</taxon>
        <taxon>Bryophyta</taxon>
        <taxon>Sphagnophytina</taxon>
        <taxon>Sphagnopsida</taxon>
        <taxon>Sphagnales</taxon>
        <taxon>Sphagnaceae</taxon>
        <taxon>Sphagnum</taxon>
    </lineage>
</organism>
<dbReference type="PRINTS" id="PR00364">
    <property type="entry name" value="DISEASERSIST"/>
</dbReference>
<dbReference type="InterPro" id="IPR036388">
    <property type="entry name" value="WH-like_DNA-bd_sf"/>
</dbReference>
<protein>
    <recommendedName>
        <fullName evidence="8">NB-ARC domain-containing protein</fullName>
    </recommendedName>
</protein>
<dbReference type="Proteomes" id="UP001497444">
    <property type="component" value="Chromosome 10"/>
</dbReference>
<name>A0ABP0VRN9_9BRYO</name>
<dbReference type="Gene3D" id="1.10.8.430">
    <property type="entry name" value="Helical domain of apoptotic protease-activating factors"/>
    <property type="match status" value="2"/>
</dbReference>
<dbReference type="Gene3D" id="3.40.50.1820">
    <property type="entry name" value="alpha/beta hydrolase"/>
    <property type="match status" value="1"/>
</dbReference>
<dbReference type="InterPro" id="IPR042197">
    <property type="entry name" value="Apaf_helical"/>
</dbReference>
<evidence type="ECO:0000256" key="1">
    <source>
        <dbReference type="ARBA" id="ARBA00022737"/>
    </source>
</evidence>
<dbReference type="SUPFAM" id="SSF52058">
    <property type="entry name" value="L domain-like"/>
    <property type="match status" value="1"/>
</dbReference>
<feature type="domain" description="Disease resistance R13L4/SHOC-2-like LRR" evidence="5">
    <location>
        <begin position="837"/>
        <end position="1072"/>
    </location>
</feature>
<dbReference type="Gene3D" id="3.80.10.10">
    <property type="entry name" value="Ribonuclease Inhibitor"/>
    <property type="match status" value="2"/>
</dbReference>
<evidence type="ECO:0000259" key="5">
    <source>
        <dbReference type="Pfam" id="PF23598"/>
    </source>
</evidence>
<feature type="domain" description="Disease resistance protein winged helix" evidence="4">
    <location>
        <begin position="693"/>
        <end position="768"/>
    </location>
</feature>
<evidence type="ECO:0000259" key="3">
    <source>
        <dbReference type="Pfam" id="PF00931"/>
    </source>
</evidence>
<dbReference type="SUPFAM" id="SSF52540">
    <property type="entry name" value="P-loop containing nucleoside triphosphate hydrolases"/>
    <property type="match status" value="2"/>
</dbReference>
<dbReference type="InterPro" id="IPR027417">
    <property type="entry name" value="P-loop_NTPase"/>
</dbReference>
<dbReference type="PANTHER" id="PTHR36766">
    <property type="entry name" value="PLANT BROAD-SPECTRUM MILDEW RESISTANCE PROTEIN RPW8"/>
    <property type="match status" value="1"/>
</dbReference>
<dbReference type="SUPFAM" id="SSF53474">
    <property type="entry name" value="alpha/beta-Hydrolases"/>
    <property type="match status" value="1"/>
</dbReference>
<sequence>MERVFLVLDNVWQDKTFDSLGLAKRKGSVTLLSTRNLSLLEGASPDISQGHMTPLSKEDSWSLFCMHAFRAPSNFPCELEALAQSMAEECQGLPLAQKVIGTAMFGKTSTEFEWEPLLKKLRESRMEVENDWPVHQLWPPSGDKRRTDLDIVLFHGLQLTANDIDHAWTSTWTQRGHDYVCWPQEWLPYDLGEAVRIFSVSYDVHVLTSPHDHVSEIADNLFQNFVDRRYEWQRPIVLIGHSFGGLVLKSLVVKLERESTIRNFSNSFSESMALRAKEFLRNVRGVAFYAVPHAGSTNIPTYVNKLLRCKNRHHRGIMGNIEPYRRDMNQLSVDFDRIVTENEINIYAFCEGQPMEQEGILVEFSSAQQSARNNCYKVEDANHMEVCKPPSKAHPSYALLLQFIMTCGKVAREFDQALQMVHDLPQSTFGQDNYVERLETLVTSEGRNAAPHYVGVWGMGGVGKTLLLQRVDGSPAVRGHFQGAMFIWLTVGQTPDVMALYRTLSKKLHLDPELHANPKDYKRYLHTQFVQRRVFLVLDDVWNDKAFDSLNLAKGKGSVTLLSTRNQSILERASPRICQVQMTPLSKEDSWSLFCVHAFEEPSNVPGEVEVLAKSIAEECQGLPLALKVIGRAMYGKTLPELQWEPVLKKLRQSRMQERTVEEELYECLKLGCDVLSEDDERLKDCFLHFAAYPEDHEFSFTEIFCHWVGEGWIPGNGEDDPRADAFSLLKKLCERSLIESIELEEDLVVSDEYCLAFKIHDVMRDMALYILKTDSGGPPAEPLYLYRAGQNLKEIPQEWEEILEQPSKVRRLSLYKNNLQDLPENLYGPELVCLLLGCNRMYDLDFLNSFPKLRILDLRGGVFSSLPEELGELKNLVYLDLSESFNLQTIPDTVRNLRNLRCLMIWRCLGLKYLPSGVVGLTSLQKLDTLACENLRWAEDTSSSTARAQFPDHATSRASFEDICELRALTELSILEIVKIPHNISALTNLKSFILELGKLTSLPANMPHWCKQLQQLEIGNVGSLKYLPKSFTRCGAFPALINLNIECTSLVEFPEVEDGALSKLRILRFGYCYSLKTLPLSLNYLVSLKKLILYWGEEALYNSCMQNCEKAAIWRPPIFTCF</sequence>
<dbReference type="InterPro" id="IPR002182">
    <property type="entry name" value="NB-ARC"/>
</dbReference>
<dbReference type="Pfam" id="PF23598">
    <property type="entry name" value="LRR_14"/>
    <property type="match status" value="1"/>
</dbReference>
<dbReference type="Pfam" id="PF23559">
    <property type="entry name" value="WHD_DRP"/>
    <property type="match status" value="1"/>
</dbReference>
<gene>
    <name evidence="6" type="ORF">CSSPJE1EN1_LOCUS2611</name>
</gene>
<dbReference type="InterPro" id="IPR058922">
    <property type="entry name" value="WHD_DRP"/>
</dbReference>
<feature type="domain" description="NB-ARC" evidence="3">
    <location>
        <begin position="3"/>
        <end position="72"/>
    </location>
</feature>
<dbReference type="InterPro" id="IPR029058">
    <property type="entry name" value="AB_hydrolase_fold"/>
</dbReference>
<proteinExistence type="predicted"/>
<evidence type="ECO:0008006" key="8">
    <source>
        <dbReference type="Google" id="ProtNLM"/>
    </source>
</evidence>
<dbReference type="Gene3D" id="3.40.50.300">
    <property type="entry name" value="P-loop containing nucleotide triphosphate hydrolases"/>
    <property type="match status" value="1"/>
</dbReference>
<evidence type="ECO:0000313" key="6">
    <source>
        <dbReference type="EMBL" id="CAK9257133.1"/>
    </source>
</evidence>
<dbReference type="InterPro" id="IPR032675">
    <property type="entry name" value="LRR_dom_sf"/>
</dbReference>
<keyword evidence="2" id="KW-0611">Plant defense</keyword>